<protein>
    <recommendedName>
        <fullName evidence="4">DUF4342 domain-containing protein</fullName>
    </recommendedName>
</protein>
<accession>A0ABV7JMX0</accession>
<evidence type="ECO:0000313" key="3">
    <source>
        <dbReference type="Proteomes" id="UP001595526"/>
    </source>
</evidence>
<keyword evidence="3" id="KW-1185">Reference proteome</keyword>
<organism evidence="2 3">
    <name type="scientific">Parapedobacter deserti</name>
    <dbReference type="NCBI Taxonomy" id="1912957"/>
    <lineage>
        <taxon>Bacteria</taxon>
        <taxon>Pseudomonadati</taxon>
        <taxon>Bacteroidota</taxon>
        <taxon>Sphingobacteriia</taxon>
        <taxon>Sphingobacteriales</taxon>
        <taxon>Sphingobacteriaceae</taxon>
        <taxon>Parapedobacter</taxon>
    </lineage>
</organism>
<keyword evidence="1" id="KW-0472">Membrane</keyword>
<proteinExistence type="predicted"/>
<comment type="caution">
    <text evidence="2">The sequence shown here is derived from an EMBL/GenBank/DDBJ whole genome shotgun (WGS) entry which is preliminary data.</text>
</comment>
<dbReference type="EMBL" id="JBHRTA010000032">
    <property type="protein sequence ID" value="MFC3198163.1"/>
    <property type="molecule type" value="Genomic_DNA"/>
</dbReference>
<name>A0ABV7JMX0_9SPHI</name>
<sequence>MEDNHHTEDKLTYRQEIRNFVRRLSGNFIEWLKPSPDDHWSVQILKTIGKIPVVLLLVALSPVLLVVLLLVFLIAL</sequence>
<reference evidence="3" key="1">
    <citation type="journal article" date="2019" name="Int. J. Syst. Evol. Microbiol.">
        <title>The Global Catalogue of Microorganisms (GCM) 10K type strain sequencing project: providing services to taxonomists for standard genome sequencing and annotation.</title>
        <authorList>
            <consortium name="The Broad Institute Genomics Platform"/>
            <consortium name="The Broad Institute Genome Sequencing Center for Infectious Disease"/>
            <person name="Wu L."/>
            <person name="Ma J."/>
        </authorList>
    </citation>
    <scope>NUCLEOTIDE SEQUENCE [LARGE SCALE GENOMIC DNA]</scope>
    <source>
        <strain evidence="3">KCTC 52416</strain>
    </source>
</reference>
<evidence type="ECO:0000256" key="1">
    <source>
        <dbReference type="SAM" id="Phobius"/>
    </source>
</evidence>
<feature type="transmembrane region" description="Helical" evidence="1">
    <location>
        <begin position="53"/>
        <end position="75"/>
    </location>
</feature>
<gene>
    <name evidence="2" type="ORF">ACFOET_11125</name>
</gene>
<evidence type="ECO:0000313" key="2">
    <source>
        <dbReference type="EMBL" id="MFC3198163.1"/>
    </source>
</evidence>
<dbReference type="Proteomes" id="UP001595526">
    <property type="component" value="Unassembled WGS sequence"/>
</dbReference>
<keyword evidence="1" id="KW-0812">Transmembrane</keyword>
<keyword evidence="1" id="KW-1133">Transmembrane helix</keyword>
<evidence type="ECO:0008006" key="4">
    <source>
        <dbReference type="Google" id="ProtNLM"/>
    </source>
</evidence>
<dbReference type="RefSeq" id="WP_379022559.1">
    <property type="nucleotide sequence ID" value="NZ_JBHRTA010000032.1"/>
</dbReference>